<sequence>MRIDHQLIRRAMADSRASLPVELAVILPLVFALIFAIVDASRLLLARSLADALAVALSEDIKLETPPAVRAGLTVAAIEGELAALVPAFAGTLIDASRVRLTVQSYDDLAALAGGSPNAGAAPGAAGGITAYRLDYTVPLITPFVNYLYNSGDVTGTATVVVKNGP</sequence>
<feature type="transmembrane region" description="Helical" evidence="1">
    <location>
        <begin position="21"/>
        <end position="38"/>
    </location>
</feature>
<evidence type="ECO:0000256" key="1">
    <source>
        <dbReference type="SAM" id="Phobius"/>
    </source>
</evidence>
<name>A0A845MER0_9PROT</name>
<evidence type="ECO:0000313" key="3">
    <source>
        <dbReference type="EMBL" id="MZR22458.1"/>
    </source>
</evidence>
<dbReference type="InterPro" id="IPR012495">
    <property type="entry name" value="TadE-like_dom"/>
</dbReference>
<feature type="domain" description="TadE-like" evidence="2">
    <location>
        <begin position="21"/>
        <end position="54"/>
    </location>
</feature>
<organism evidence="3 4">
    <name type="scientific">Sneathiella chungangensis</name>
    <dbReference type="NCBI Taxonomy" id="1418234"/>
    <lineage>
        <taxon>Bacteria</taxon>
        <taxon>Pseudomonadati</taxon>
        <taxon>Pseudomonadota</taxon>
        <taxon>Alphaproteobacteria</taxon>
        <taxon>Sneathiellales</taxon>
        <taxon>Sneathiellaceae</taxon>
        <taxon>Sneathiella</taxon>
    </lineage>
</organism>
<keyword evidence="1" id="KW-0812">Transmembrane</keyword>
<protein>
    <recommendedName>
        <fullName evidence="2">TadE-like domain-containing protein</fullName>
    </recommendedName>
</protein>
<dbReference type="Pfam" id="PF07811">
    <property type="entry name" value="TadE"/>
    <property type="match status" value="1"/>
</dbReference>
<proteinExistence type="predicted"/>
<accession>A0A845MER0</accession>
<dbReference type="RefSeq" id="WP_161338896.1">
    <property type="nucleotide sequence ID" value="NZ_JBHSDG010000005.1"/>
</dbReference>
<dbReference type="Proteomes" id="UP000445696">
    <property type="component" value="Unassembled WGS sequence"/>
</dbReference>
<dbReference type="EMBL" id="WTVA01000003">
    <property type="protein sequence ID" value="MZR22458.1"/>
    <property type="molecule type" value="Genomic_DNA"/>
</dbReference>
<keyword evidence="1" id="KW-1133">Transmembrane helix</keyword>
<dbReference type="AlphaFoldDB" id="A0A845MER0"/>
<evidence type="ECO:0000313" key="4">
    <source>
        <dbReference type="Proteomes" id="UP000445696"/>
    </source>
</evidence>
<gene>
    <name evidence="3" type="ORF">GQF03_08945</name>
</gene>
<evidence type="ECO:0000259" key="2">
    <source>
        <dbReference type="Pfam" id="PF07811"/>
    </source>
</evidence>
<keyword evidence="1" id="KW-0472">Membrane</keyword>
<reference evidence="3 4" key="1">
    <citation type="journal article" date="2014" name="Int. J. Syst. Evol. Microbiol.">
        <title>Sneathiella chungangensis sp. nov., isolated from a marine sand, and emended description of the genus Sneathiella.</title>
        <authorList>
            <person name="Siamphan C."/>
            <person name="Kim H."/>
            <person name="Lee J.S."/>
            <person name="Kim W."/>
        </authorList>
    </citation>
    <scope>NUCLEOTIDE SEQUENCE [LARGE SCALE GENOMIC DNA]</scope>
    <source>
        <strain evidence="3 4">KCTC 32476</strain>
    </source>
</reference>
<keyword evidence="4" id="KW-1185">Reference proteome</keyword>
<comment type="caution">
    <text evidence="3">The sequence shown here is derived from an EMBL/GenBank/DDBJ whole genome shotgun (WGS) entry which is preliminary data.</text>
</comment>